<organism evidence="1 2">
    <name type="scientific">Polyplosphaeria fusca</name>
    <dbReference type="NCBI Taxonomy" id="682080"/>
    <lineage>
        <taxon>Eukaryota</taxon>
        <taxon>Fungi</taxon>
        <taxon>Dikarya</taxon>
        <taxon>Ascomycota</taxon>
        <taxon>Pezizomycotina</taxon>
        <taxon>Dothideomycetes</taxon>
        <taxon>Pleosporomycetidae</taxon>
        <taxon>Pleosporales</taxon>
        <taxon>Tetraplosphaeriaceae</taxon>
        <taxon>Polyplosphaeria</taxon>
    </lineage>
</organism>
<dbReference type="EMBL" id="ML996277">
    <property type="protein sequence ID" value="KAF2728512.1"/>
    <property type="molecule type" value="Genomic_DNA"/>
</dbReference>
<proteinExistence type="predicted"/>
<dbReference type="AlphaFoldDB" id="A0A9P4QPH3"/>
<keyword evidence="2" id="KW-1185">Reference proteome</keyword>
<protein>
    <submittedName>
        <fullName evidence="1">Uncharacterized protein</fullName>
    </submittedName>
</protein>
<evidence type="ECO:0000313" key="2">
    <source>
        <dbReference type="Proteomes" id="UP000799444"/>
    </source>
</evidence>
<accession>A0A9P4QPH3</accession>
<dbReference type="Proteomes" id="UP000799444">
    <property type="component" value="Unassembled WGS sequence"/>
</dbReference>
<reference evidence="1" key="1">
    <citation type="journal article" date="2020" name="Stud. Mycol.">
        <title>101 Dothideomycetes genomes: a test case for predicting lifestyles and emergence of pathogens.</title>
        <authorList>
            <person name="Haridas S."/>
            <person name="Albert R."/>
            <person name="Binder M."/>
            <person name="Bloem J."/>
            <person name="Labutti K."/>
            <person name="Salamov A."/>
            <person name="Andreopoulos B."/>
            <person name="Baker S."/>
            <person name="Barry K."/>
            <person name="Bills G."/>
            <person name="Bluhm B."/>
            <person name="Cannon C."/>
            <person name="Castanera R."/>
            <person name="Culley D."/>
            <person name="Daum C."/>
            <person name="Ezra D."/>
            <person name="Gonzalez J."/>
            <person name="Henrissat B."/>
            <person name="Kuo A."/>
            <person name="Liang C."/>
            <person name="Lipzen A."/>
            <person name="Lutzoni F."/>
            <person name="Magnuson J."/>
            <person name="Mondo S."/>
            <person name="Nolan M."/>
            <person name="Ohm R."/>
            <person name="Pangilinan J."/>
            <person name="Park H.-J."/>
            <person name="Ramirez L."/>
            <person name="Alfaro M."/>
            <person name="Sun H."/>
            <person name="Tritt A."/>
            <person name="Yoshinaga Y."/>
            <person name="Zwiers L.-H."/>
            <person name="Turgeon B."/>
            <person name="Goodwin S."/>
            <person name="Spatafora J."/>
            <person name="Crous P."/>
            <person name="Grigoriev I."/>
        </authorList>
    </citation>
    <scope>NUCLEOTIDE SEQUENCE</scope>
    <source>
        <strain evidence="1">CBS 125425</strain>
    </source>
</reference>
<sequence length="100" mass="10728">MLLAIPLSHRSPHDSSVDAVGKILSRAKAWTFSGTLTPQPRQTMPNPIITRPHINALGAQIHPSPRVPLSGRASAEPDFTTPNATARVGKFRNRCHSCGG</sequence>
<evidence type="ECO:0000313" key="1">
    <source>
        <dbReference type="EMBL" id="KAF2728512.1"/>
    </source>
</evidence>
<comment type="caution">
    <text evidence="1">The sequence shown here is derived from an EMBL/GenBank/DDBJ whole genome shotgun (WGS) entry which is preliminary data.</text>
</comment>
<gene>
    <name evidence="1" type="ORF">EJ04DRAFT_96615</name>
</gene>
<name>A0A9P4QPH3_9PLEO</name>